<keyword evidence="8 11" id="KW-0408">Iron</keyword>
<dbReference type="InterPro" id="IPR036396">
    <property type="entry name" value="Cyt_P450_sf"/>
</dbReference>
<dbReference type="InterPro" id="IPR017972">
    <property type="entry name" value="Cyt_P450_CS"/>
</dbReference>
<dbReference type="EMBL" id="JAGGNH010000003">
    <property type="protein sequence ID" value="KAJ0978714.1"/>
    <property type="molecule type" value="Genomic_DNA"/>
</dbReference>
<dbReference type="PANTHER" id="PTHR24282">
    <property type="entry name" value="CYTOCHROME P450 FAMILY MEMBER"/>
    <property type="match status" value="1"/>
</dbReference>
<dbReference type="SUPFAM" id="SSF48264">
    <property type="entry name" value="Cytochrome P450"/>
    <property type="match status" value="2"/>
</dbReference>
<dbReference type="PRINTS" id="PR00385">
    <property type="entry name" value="P450"/>
</dbReference>
<proteinExistence type="inferred from homology"/>
<dbReference type="PRINTS" id="PR00463">
    <property type="entry name" value="EP450I"/>
</dbReference>
<keyword evidence="6" id="KW-1133">Transmembrane helix</keyword>
<evidence type="ECO:0000256" key="11">
    <source>
        <dbReference type="PIRSR" id="PIRSR602401-1"/>
    </source>
</evidence>
<evidence type="ECO:0000256" key="3">
    <source>
        <dbReference type="ARBA" id="ARBA00022617"/>
    </source>
</evidence>
<keyword evidence="13" id="KW-1185">Reference proteome</keyword>
<evidence type="ECO:0000256" key="1">
    <source>
        <dbReference type="ARBA" id="ARBA00004167"/>
    </source>
</evidence>
<comment type="cofactor">
    <cofactor evidence="11">
        <name>heme</name>
        <dbReference type="ChEBI" id="CHEBI:30413"/>
    </cofactor>
</comment>
<accession>A0A9D5CTH7</accession>
<evidence type="ECO:0000256" key="5">
    <source>
        <dbReference type="ARBA" id="ARBA00022723"/>
    </source>
</evidence>
<reference evidence="12" key="1">
    <citation type="submission" date="2021-03" db="EMBL/GenBank/DDBJ databases">
        <authorList>
            <person name="Li Z."/>
            <person name="Yang C."/>
        </authorList>
    </citation>
    <scope>NUCLEOTIDE SEQUENCE</scope>
    <source>
        <strain evidence="12">Dzin_1.0</strain>
        <tissue evidence="12">Leaf</tissue>
    </source>
</reference>
<dbReference type="Proteomes" id="UP001085076">
    <property type="component" value="Miscellaneous, Linkage group lg03"/>
</dbReference>
<name>A0A9D5CTH7_9LILI</name>
<dbReference type="GO" id="GO:0016020">
    <property type="term" value="C:membrane"/>
    <property type="evidence" value="ECO:0007669"/>
    <property type="project" value="UniProtKB-SubCell"/>
</dbReference>
<comment type="similarity">
    <text evidence="2">Belongs to the cytochrome P450 family.</text>
</comment>
<dbReference type="InterPro" id="IPR050665">
    <property type="entry name" value="Cytochrome_P450_Monooxygen"/>
</dbReference>
<dbReference type="GO" id="GO:0008202">
    <property type="term" value="P:steroid metabolic process"/>
    <property type="evidence" value="ECO:0007669"/>
    <property type="project" value="UniProtKB-ARBA"/>
</dbReference>
<keyword evidence="5 11" id="KW-0479">Metal-binding</keyword>
<dbReference type="OrthoDB" id="1470350at2759"/>
<dbReference type="Gene3D" id="1.10.630.10">
    <property type="entry name" value="Cytochrome P450"/>
    <property type="match status" value="2"/>
</dbReference>
<gene>
    <name evidence="12" type="ORF">J5N97_014188</name>
</gene>
<dbReference type="PANTHER" id="PTHR24282:SF135">
    <property type="entry name" value="CYTOCHROME P450 709B2"/>
    <property type="match status" value="1"/>
</dbReference>
<keyword evidence="9" id="KW-0503">Monooxygenase</keyword>
<dbReference type="Pfam" id="PF00067">
    <property type="entry name" value="p450"/>
    <property type="match status" value="2"/>
</dbReference>
<dbReference type="InterPro" id="IPR002401">
    <property type="entry name" value="Cyt_P450_E_grp-I"/>
</dbReference>
<dbReference type="AlphaFoldDB" id="A0A9D5CTH7"/>
<dbReference type="GO" id="GO:0005506">
    <property type="term" value="F:iron ion binding"/>
    <property type="evidence" value="ECO:0007669"/>
    <property type="project" value="InterPro"/>
</dbReference>
<sequence>MVLGALLVILATKFWQALFDLIWRPYIITKRFEKQGVRGPPYKFRMGAKQEMKDIQKGAETLVLDSRSHDIACKVLPHYQAWSSQYGTTFLYWMGTQPRICLGDPEMVKQVLSSKFGFYAKTYPGANIMAIMGKGLAFIEGSDWARHRRVINPAFHIDKLDMMAKTMAECVLHTLSEWEKQGNDNKTQEIEVSRQFEELTCNIISHTVFGTSDSINGKKIFEAQKELFLITLADFDGSMRYLPTKKNLKKWKLEKRMKNALTSIINSRLDNSKELGYGDDLLGLMLHSSFPVNGNNSSLSIDEIIDECKTFYFGGHETTSQLLTWTMFLLSTNPEWQERLREEVLKECGTETPNTDMLSKLKLVTMVLWESLRLYPPAILLARDASKEMNLGGLMIPKGTGLMIPMLMLHRDKEHWGEDANEFNPLRFENGASRAARHPNSILPFSIGPRACLGQNFAMLEARLVFAMMLQRSHDIACKVLPHYQAWSSQYGTTFLYWMETKPRICLGDPEMVKQVLSSKFGFYAKPYPGANLMAMMGKGLVFTEGSDWARHRRVINPAFHIDKLKMMAKSMADCVLNTLSEWEKQGNDNKTKEIEMSRQFQELTGNIISHAIFGTSDSINGKEIFEAQNELFLITIADLNGSMRYLPTKKNLKKWKLEKRMKNTLTSIIKNRLDNSKELGYGDDLLGLMLHSSYSVNDNNSGLSIDEIIDECKTFYFAGHETTSHLLTWTMFLLSTNPEWQERLREEVLKECGTETPNTDMLSKLKLVTMVLWESLRLYPPVILIARDASKDMNLAGLVIPKGTGLMIPILMLQRDKEYWGEDANEFNPLRFENGASRAAMHPNSIVPFSIGPRACVGQNFAMLEARLVMAMILQRFSFSLSPKYKHSPANWLTLQPQFGLPIDLRPLHQ</sequence>
<keyword evidence="3 11" id="KW-0349">Heme</keyword>
<comment type="subcellular location">
    <subcellularLocation>
        <location evidence="1">Membrane</location>
        <topology evidence="1">Single-pass membrane protein</topology>
    </subcellularLocation>
</comment>
<reference evidence="12" key="2">
    <citation type="journal article" date="2022" name="Hortic Res">
        <title>The genome of Dioscorea zingiberensis sheds light on the biosynthesis, origin and evolution of the medicinally important diosgenin saponins.</title>
        <authorList>
            <person name="Li Y."/>
            <person name="Tan C."/>
            <person name="Li Z."/>
            <person name="Guo J."/>
            <person name="Li S."/>
            <person name="Chen X."/>
            <person name="Wang C."/>
            <person name="Dai X."/>
            <person name="Yang H."/>
            <person name="Song W."/>
            <person name="Hou L."/>
            <person name="Xu J."/>
            <person name="Tong Z."/>
            <person name="Xu A."/>
            <person name="Yuan X."/>
            <person name="Wang W."/>
            <person name="Yang Q."/>
            <person name="Chen L."/>
            <person name="Sun Z."/>
            <person name="Wang K."/>
            <person name="Pan B."/>
            <person name="Chen J."/>
            <person name="Bao Y."/>
            <person name="Liu F."/>
            <person name="Qi X."/>
            <person name="Gang D.R."/>
            <person name="Wen J."/>
            <person name="Li J."/>
        </authorList>
    </citation>
    <scope>NUCLEOTIDE SEQUENCE</scope>
    <source>
        <strain evidence="12">Dzin_1.0</strain>
    </source>
</reference>
<dbReference type="GO" id="GO:0020037">
    <property type="term" value="F:heme binding"/>
    <property type="evidence" value="ECO:0007669"/>
    <property type="project" value="InterPro"/>
</dbReference>
<evidence type="ECO:0000256" key="6">
    <source>
        <dbReference type="ARBA" id="ARBA00022989"/>
    </source>
</evidence>
<keyword evidence="10" id="KW-0472">Membrane</keyword>
<dbReference type="GO" id="GO:0016705">
    <property type="term" value="F:oxidoreductase activity, acting on paired donors, with incorporation or reduction of molecular oxygen"/>
    <property type="evidence" value="ECO:0007669"/>
    <property type="project" value="InterPro"/>
</dbReference>
<evidence type="ECO:0000256" key="10">
    <source>
        <dbReference type="ARBA" id="ARBA00023136"/>
    </source>
</evidence>
<dbReference type="FunFam" id="1.10.630.10:FF:000029">
    <property type="entry name" value="Cytochrome P450 734A1"/>
    <property type="match status" value="2"/>
</dbReference>
<comment type="caution">
    <text evidence="12">The sequence shown here is derived from an EMBL/GenBank/DDBJ whole genome shotgun (WGS) entry which is preliminary data.</text>
</comment>
<evidence type="ECO:0000256" key="2">
    <source>
        <dbReference type="ARBA" id="ARBA00010617"/>
    </source>
</evidence>
<evidence type="ECO:0000256" key="9">
    <source>
        <dbReference type="ARBA" id="ARBA00023033"/>
    </source>
</evidence>
<evidence type="ECO:0000256" key="4">
    <source>
        <dbReference type="ARBA" id="ARBA00022692"/>
    </source>
</evidence>
<dbReference type="InterPro" id="IPR001128">
    <property type="entry name" value="Cyt_P450"/>
</dbReference>
<keyword evidence="4" id="KW-0812">Transmembrane</keyword>
<protein>
    <recommendedName>
        <fullName evidence="14">Cytochrome P450</fullName>
    </recommendedName>
</protein>
<evidence type="ECO:0000313" key="12">
    <source>
        <dbReference type="EMBL" id="KAJ0978714.1"/>
    </source>
</evidence>
<keyword evidence="7" id="KW-0560">Oxidoreductase</keyword>
<organism evidence="12 13">
    <name type="scientific">Dioscorea zingiberensis</name>
    <dbReference type="NCBI Taxonomy" id="325984"/>
    <lineage>
        <taxon>Eukaryota</taxon>
        <taxon>Viridiplantae</taxon>
        <taxon>Streptophyta</taxon>
        <taxon>Embryophyta</taxon>
        <taxon>Tracheophyta</taxon>
        <taxon>Spermatophyta</taxon>
        <taxon>Magnoliopsida</taxon>
        <taxon>Liliopsida</taxon>
        <taxon>Dioscoreales</taxon>
        <taxon>Dioscoreaceae</taxon>
        <taxon>Dioscorea</taxon>
    </lineage>
</organism>
<feature type="binding site" description="axial binding residue" evidence="11">
    <location>
        <position position="857"/>
    </location>
    <ligand>
        <name>heme</name>
        <dbReference type="ChEBI" id="CHEBI:30413"/>
    </ligand>
    <ligandPart>
        <name>Fe</name>
        <dbReference type="ChEBI" id="CHEBI:18248"/>
    </ligandPart>
</feature>
<evidence type="ECO:0000256" key="8">
    <source>
        <dbReference type="ARBA" id="ARBA00023004"/>
    </source>
</evidence>
<dbReference type="PROSITE" id="PS00086">
    <property type="entry name" value="CYTOCHROME_P450"/>
    <property type="match status" value="2"/>
</dbReference>
<evidence type="ECO:0008006" key="14">
    <source>
        <dbReference type="Google" id="ProtNLM"/>
    </source>
</evidence>
<evidence type="ECO:0000313" key="13">
    <source>
        <dbReference type="Proteomes" id="UP001085076"/>
    </source>
</evidence>
<dbReference type="GO" id="GO:0004497">
    <property type="term" value="F:monooxygenase activity"/>
    <property type="evidence" value="ECO:0007669"/>
    <property type="project" value="UniProtKB-KW"/>
</dbReference>
<evidence type="ECO:0000256" key="7">
    <source>
        <dbReference type="ARBA" id="ARBA00023002"/>
    </source>
</evidence>